<name>A0ABQ1UU97_9BACT</name>
<keyword evidence="1" id="KW-0812">Transmembrane</keyword>
<organism evidence="2 3">
    <name type="scientific">Hymenobacter cavernae</name>
    <dbReference type="NCBI Taxonomy" id="2044852"/>
    <lineage>
        <taxon>Bacteria</taxon>
        <taxon>Pseudomonadati</taxon>
        <taxon>Bacteroidota</taxon>
        <taxon>Cytophagia</taxon>
        <taxon>Cytophagales</taxon>
        <taxon>Hymenobacteraceae</taxon>
        <taxon>Hymenobacter</taxon>
    </lineage>
</organism>
<evidence type="ECO:0000313" key="2">
    <source>
        <dbReference type="EMBL" id="GGF26950.1"/>
    </source>
</evidence>
<evidence type="ECO:0000313" key="3">
    <source>
        <dbReference type="Proteomes" id="UP000632273"/>
    </source>
</evidence>
<keyword evidence="1" id="KW-0472">Membrane</keyword>
<keyword evidence="1" id="KW-1133">Transmembrane helix</keyword>
<protein>
    <recommendedName>
        <fullName evidence="4">VOC domain-containing protein</fullName>
    </recommendedName>
</protein>
<dbReference type="InterPro" id="IPR029068">
    <property type="entry name" value="Glyas_Bleomycin-R_OHBP_Dase"/>
</dbReference>
<dbReference type="EMBL" id="BMHT01000010">
    <property type="protein sequence ID" value="GGF26950.1"/>
    <property type="molecule type" value="Genomic_DNA"/>
</dbReference>
<evidence type="ECO:0008006" key="4">
    <source>
        <dbReference type="Google" id="ProtNLM"/>
    </source>
</evidence>
<evidence type="ECO:0000256" key="1">
    <source>
        <dbReference type="SAM" id="Phobius"/>
    </source>
</evidence>
<accession>A0ABQ1UU97</accession>
<reference evidence="3" key="1">
    <citation type="journal article" date="2019" name="Int. J. Syst. Evol. Microbiol.">
        <title>The Global Catalogue of Microorganisms (GCM) 10K type strain sequencing project: providing services to taxonomists for standard genome sequencing and annotation.</title>
        <authorList>
            <consortium name="The Broad Institute Genomics Platform"/>
            <consortium name="The Broad Institute Genome Sequencing Center for Infectious Disease"/>
            <person name="Wu L."/>
            <person name="Ma J."/>
        </authorList>
    </citation>
    <scope>NUCLEOTIDE SEQUENCE [LARGE SCALE GENOMIC DNA]</scope>
    <source>
        <strain evidence="3">CGMCC 1.15197</strain>
    </source>
</reference>
<feature type="transmembrane region" description="Helical" evidence="1">
    <location>
        <begin position="152"/>
        <end position="170"/>
    </location>
</feature>
<comment type="caution">
    <text evidence="2">The sequence shown here is derived from an EMBL/GenBank/DDBJ whole genome shotgun (WGS) entry which is preliminary data.</text>
</comment>
<gene>
    <name evidence="2" type="ORF">GCM10011383_43130</name>
</gene>
<dbReference type="SUPFAM" id="SSF54593">
    <property type="entry name" value="Glyoxalase/Bleomycin resistance protein/Dihydroxybiphenyl dioxygenase"/>
    <property type="match status" value="1"/>
</dbReference>
<proteinExistence type="predicted"/>
<dbReference type="RefSeq" id="WP_188816172.1">
    <property type="nucleotide sequence ID" value="NZ_BMHT01000010.1"/>
</dbReference>
<sequence>MNKRLDELKQEIKFRPASIVVEFNSQSEYEKAVDLYCRLLNRRNPYGGKRPYPSPTPFAVGDYKEVELRLEFANTGALANKVEVYWEIPQGSLEEIHDALSDENYSRIEPRPGTDLPPDDNETRRILFKDYSGNLVGLITNPPFPRGDRFKWLELLLTSLISLFLGLAFAPKLTALFKALRKSNH</sequence>
<keyword evidence="3" id="KW-1185">Reference proteome</keyword>
<dbReference type="Proteomes" id="UP000632273">
    <property type="component" value="Unassembled WGS sequence"/>
</dbReference>